<dbReference type="FunFam" id="3.40.50.720:FF:000157">
    <property type="entry name" value="Quinoid dihydropteridine reductase"/>
    <property type="match status" value="1"/>
</dbReference>
<keyword evidence="4" id="KW-0560">Oxidoreductase</keyword>
<dbReference type="SUPFAM" id="SSF51735">
    <property type="entry name" value="NAD(P)-binding Rossmann-fold domains"/>
    <property type="match status" value="1"/>
</dbReference>
<dbReference type="PROSITE" id="PS00061">
    <property type="entry name" value="ADH_SHORT"/>
    <property type="match status" value="1"/>
</dbReference>
<proteinExistence type="inferred from homology"/>
<name>A0A9D4T8I5_RHISA</name>
<evidence type="ECO:0000256" key="1">
    <source>
        <dbReference type="ARBA" id="ARBA00006484"/>
    </source>
</evidence>
<dbReference type="AlphaFoldDB" id="A0A9D4T8I5"/>
<evidence type="ECO:0000313" key="14">
    <source>
        <dbReference type="Proteomes" id="UP000821837"/>
    </source>
</evidence>
<dbReference type="Gene3D" id="3.40.50.720">
    <property type="entry name" value="NAD(P)-binding Rossmann-like Domain"/>
    <property type="match status" value="1"/>
</dbReference>
<reference evidence="13" key="1">
    <citation type="journal article" date="2020" name="Cell">
        <title>Large-Scale Comparative Analyses of Tick Genomes Elucidate Their Genetic Diversity and Vector Capacities.</title>
        <authorList>
            <consortium name="Tick Genome and Microbiome Consortium (TIGMIC)"/>
            <person name="Jia N."/>
            <person name="Wang J."/>
            <person name="Shi W."/>
            <person name="Du L."/>
            <person name="Sun Y."/>
            <person name="Zhan W."/>
            <person name="Jiang J.F."/>
            <person name="Wang Q."/>
            <person name="Zhang B."/>
            <person name="Ji P."/>
            <person name="Bell-Sakyi L."/>
            <person name="Cui X.M."/>
            <person name="Yuan T.T."/>
            <person name="Jiang B.G."/>
            <person name="Yang W.F."/>
            <person name="Lam T.T."/>
            <person name="Chang Q.C."/>
            <person name="Ding S.J."/>
            <person name="Wang X.J."/>
            <person name="Zhu J.G."/>
            <person name="Ruan X.D."/>
            <person name="Zhao L."/>
            <person name="Wei J.T."/>
            <person name="Ye R.Z."/>
            <person name="Que T.C."/>
            <person name="Du C.H."/>
            <person name="Zhou Y.H."/>
            <person name="Cheng J.X."/>
            <person name="Dai P.F."/>
            <person name="Guo W.B."/>
            <person name="Han X.H."/>
            <person name="Huang E.J."/>
            <person name="Li L.F."/>
            <person name="Wei W."/>
            <person name="Gao Y.C."/>
            <person name="Liu J.Z."/>
            <person name="Shao H.Z."/>
            <person name="Wang X."/>
            <person name="Wang C.C."/>
            <person name="Yang T.C."/>
            <person name="Huo Q.B."/>
            <person name="Li W."/>
            <person name="Chen H.Y."/>
            <person name="Chen S.E."/>
            <person name="Zhou L.G."/>
            <person name="Ni X.B."/>
            <person name="Tian J.H."/>
            <person name="Sheng Y."/>
            <person name="Liu T."/>
            <person name="Pan Y.S."/>
            <person name="Xia L.Y."/>
            <person name="Li J."/>
            <person name="Zhao F."/>
            <person name="Cao W.C."/>
        </authorList>
    </citation>
    <scope>NUCLEOTIDE SEQUENCE</scope>
    <source>
        <strain evidence="13">Rsan-2018</strain>
    </source>
</reference>
<dbReference type="PANTHER" id="PTHR15104:SF0">
    <property type="entry name" value="DIHYDROPTERIDINE REDUCTASE"/>
    <property type="match status" value="1"/>
</dbReference>
<dbReference type="GO" id="GO:0006729">
    <property type="term" value="P:tetrahydrobiopterin biosynthetic process"/>
    <property type="evidence" value="ECO:0007669"/>
    <property type="project" value="UniProtKB-KW"/>
</dbReference>
<dbReference type="GO" id="GO:0070404">
    <property type="term" value="F:NADH binding"/>
    <property type="evidence" value="ECO:0007669"/>
    <property type="project" value="TreeGrafter"/>
</dbReference>
<dbReference type="EC" id="1.5.1.34" evidence="7"/>
<sequence length="216" mass="23036">MATAGRVVVYGGKGALGSAIVSFFRQKQWWVASVDHFPNEEADANVVVQSCEAWTNQHELVLQGVAKVLKDDKIDALICVAGGWAGGNAASAGKFFALLRFFFFYYVKNCDSLWKSSVWTSVIASSLASKHLKDGGLLALTGAKAALEPTPGMIGYGMAKAAVHHLVQSLAGNKSGLPQGATVVAILPVTLDTPMNRKFMPKADFSSWTPLNFVAE</sequence>
<evidence type="ECO:0000313" key="13">
    <source>
        <dbReference type="EMBL" id="KAH7982351.1"/>
    </source>
</evidence>
<keyword evidence="5" id="KW-0783">Tetrahydrobiopterin biosynthesis</keyword>
<comment type="similarity">
    <text evidence="1">Belongs to the short-chain dehydrogenases/reductases (SDR) family.</text>
</comment>
<accession>A0A9D4T8I5</accession>
<comment type="function">
    <text evidence="6">Catalyzes the conversion of quinonoid dihydrobiopterin into tetrahydrobiopterin.</text>
</comment>
<evidence type="ECO:0000256" key="8">
    <source>
        <dbReference type="ARBA" id="ARBA00039520"/>
    </source>
</evidence>
<reference evidence="13" key="2">
    <citation type="submission" date="2021-09" db="EMBL/GenBank/DDBJ databases">
        <authorList>
            <person name="Jia N."/>
            <person name="Wang J."/>
            <person name="Shi W."/>
            <person name="Du L."/>
            <person name="Sun Y."/>
            <person name="Zhan W."/>
            <person name="Jiang J."/>
            <person name="Wang Q."/>
            <person name="Zhang B."/>
            <person name="Ji P."/>
            <person name="Sakyi L.B."/>
            <person name="Cui X."/>
            <person name="Yuan T."/>
            <person name="Jiang B."/>
            <person name="Yang W."/>
            <person name="Lam T.T.-Y."/>
            <person name="Chang Q."/>
            <person name="Ding S."/>
            <person name="Wang X."/>
            <person name="Zhu J."/>
            <person name="Ruan X."/>
            <person name="Zhao L."/>
            <person name="Wei J."/>
            <person name="Que T."/>
            <person name="Du C."/>
            <person name="Cheng J."/>
            <person name="Dai P."/>
            <person name="Han X."/>
            <person name="Huang E."/>
            <person name="Gao Y."/>
            <person name="Liu J."/>
            <person name="Shao H."/>
            <person name="Ye R."/>
            <person name="Li L."/>
            <person name="Wei W."/>
            <person name="Wang X."/>
            <person name="Wang C."/>
            <person name="Huo Q."/>
            <person name="Li W."/>
            <person name="Guo W."/>
            <person name="Chen H."/>
            <person name="Chen S."/>
            <person name="Zhou L."/>
            <person name="Zhou L."/>
            <person name="Ni X."/>
            <person name="Tian J."/>
            <person name="Zhou Y."/>
            <person name="Sheng Y."/>
            <person name="Liu T."/>
            <person name="Pan Y."/>
            <person name="Xia L."/>
            <person name="Li J."/>
            <person name="Zhao F."/>
            <person name="Cao W."/>
        </authorList>
    </citation>
    <scope>NUCLEOTIDE SEQUENCE</scope>
    <source>
        <strain evidence="13">Rsan-2018</strain>
        <tissue evidence="13">Larvae</tissue>
    </source>
</reference>
<dbReference type="GO" id="GO:0006559">
    <property type="term" value="P:L-phenylalanine catabolic process"/>
    <property type="evidence" value="ECO:0007669"/>
    <property type="project" value="TreeGrafter"/>
</dbReference>
<dbReference type="Proteomes" id="UP000821837">
    <property type="component" value="Chromosome 1"/>
</dbReference>
<comment type="catalytic activity">
    <reaction evidence="11">
        <text>5,6,7,8-tetrahydropteridine + NADP(+) = 6,7-dihydropteridine + NADPH + H(+)</text>
        <dbReference type="Rhea" id="RHEA:17865"/>
        <dbReference type="ChEBI" id="CHEBI:15378"/>
        <dbReference type="ChEBI" id="CHEBI:28889"/>
        <dbReference type="ChEBI" id="CHEBI:30156"/>
        <dbReference type="ChEBI" id="CHEBI:57783"/>
        <dbReference type="ChEBI" id="CHEBI:58349"/>
        <dbReference type="EC" id="1.5.1.34"/>
    </reaction>
    <physiologicalReaction direction="right-to-left" evidence="11">
        <dbReference type="Rhea" id="RHEA:17867"/>
    </physiologicalReaction>
</comment>
<dbReference type="EMBL" id="JABSTV010001245">
    <property type="protein sequence ID" value="KAH7982351.1"/>
    <property type="molecule type" value="Genomic_DNA"/>
</dbReference>
<evidence type="ECO:0000256" key="3">
    <source>
        <dbReference type="ARBA" id="ARBA00022857"/>
    </source>
</evidence>
<dbReference type="GO" id="GO:0070402">
    <property type="term" value="F:NADPH binding"/>
    <property type="evidence" value="ECO:0007669"/>
    <property type="project" value="TreeGrafter"/>
</dbReference>
<evidence type="ECO:0000256" key="12">
    <source>
        <dbReference type="ARBA" id="ARBA00047536"/>
    </source>
</evidence>
<dbReference type="InterPro" id="IPR020904">
    <property type="entry name" value="Sc_DH/Rdtase_CS"/>
</dbReference>
<evidence type="ECO:0000256" key="5">
    <source>
        <dbReference type="ARBA" id="ARBA00023007"/>
    </source>
</evidence>
<evidence type="ECO:0000256" key="6">
    <source>
        <dbReference type="ARBA" id="ARBA00037099"/>
    </source>
</evidence>
<comment type="catalytic activity">
    <reaction evidence="12">
        <text>5,6,7,8-tetrahydropteridine + NAD(+) = 6,7-dihydropteridine + NADH + H(+)</text>
        <dbReference type="Rhea" id="RHEA:17869"/>
        <dbReference type="ChEBI" id="CHEBI:15378"/>
        <dbReference type="ChEBI" id="CHEBI:28889"/>
        <dbReference type="ChEBI" id="CHEBI:30156"/>
        <dbReference type="ChEBI" id="CHEBI:57540"/>
        <dbReference type="ChEBI" id="CHEBI:57945"/>
        <dbReference type="EC" id="1.5.1.34"/>
    </reaction>
    <physiologicalReaction direction="right-to-left" evidence="12">
        <dbReference type="Rhea" id="RHEA:17871"/>
    </physiologicalReaction>
</comment>
<keyword evidence="3" id="KW-0521">NADP</keyword>
<evidence type="ECO:0000256" key="2">
    <source>
        <dbReference type="ARBA" id="ARBA00011738"/>
    </source>
</evidence>
<gene>
    <name evidence="13" type="ORF">HPB52_004193</name>
</gene>
<evidence type="ECO:0000256" key="10">
    <source>
        <dbReference type="ARBA" id="ARBA00042518"/>
    </source>
</evidence>
<dbReference type="InterPro" id="IPR002347">
    <property type="entry name" value="SDR_fam"/>
</dbReference>
<evidence type="ECO:0000256" key="4">
    <source>
        <dbReference type="ARBA" id="ARBA00023002"/>
    </source>
</evidence>
<dbReference type="PRINTS" id="PR00081">
    <property type="entry name" value="GDHRDH"/>
</dbReference>
<keyword evidence="14" id="KW-1185">Reference proteome</keyword>
<dbReference type="VEuPathDB" id="VectorBase:RSAN_057811"/>
<organism evidence="13 14">
    <name type="scientific">Rhipicephalus sanguineus</name>
    <name type="common">Brown dog tick</name>
    <name type="synonym">Ixodes sanguineus</name>
    <dbReference type="NCBI Taxonomy" id="34632"/>
    <lineage>
        <taxon>Eukaryota</taxon>
        <taxon>Metazoa</taxon>
        <taxon>Ecdysozoa</taxon>
        <taxon>Arthropoda</taxon>
        <taxon>Chelicerata</taxon>
        <taxon>Arachnida</taxon>
        <taxon>Acari</taxon>
        <taxon>Parasitiformes</taxon>
        <taxon>Ixodida</taxon>
        <taxon>Ixodoidea</taxon>
        <taxon>Ixodidae</taxon>
        <taxon>Rhipicephalinae</taxon>
        <taxon>Rhipicephalus</taxon>
        <taxon>Rhipicephalus</taxon>
    </lineage>
</organism>
<dbReference type="InterPro" id="IPR036291">
    <property type="entry name" value="NAD(P)-bd_dom_sf"/>
</dbReference>
<evidence type="ECO:0000256" key="9">
    <source>
        <dbReference type="ARBA" id="ARBA00041348"/>
    </source>
</evidence>
<dbReference type="Pfam" id="PF00106">
    <property type="entry name" value="adh_short"/>
    <property type="match status" value="1"/>
</dbReference>
<dbReference type="CDD" id="cd05334">
    <property type="entry name" value="DHPR_SDR_c_like"/>
    <property type="match status" value="1"/>
</dbReference>
<dbReference type="GO" id="GO:0004155">
    <property type="term" value="F:6,7-dihydropteridine reductase activity"/>
    <property type="evidence" value="ECO:0007669"/>
    <property type="project" value="UniProtKB-EC"/>
</dbReference>
<protein>
    <recommendedName>
        <fullName evidence="8">Dihydropteridine reductase</fullName>
        <ecNumber evidence="7">1.5.1.34</ecNumber>
    </recommendedName>
    <alternativeName>
        <fullName evidence="10">HDHPR</fullName>
    </alternativeName>
    <alternativeName>
        <fullName evidence="9">Quinoid dihydropteridine reductase</fullName>
    </alternativeName>
</protein>
<evidence type="ECO:0000256" key="7">
    <source>
        <dbReference type="ARBA" id="ARBA00039153"/>
    </source>
</evidence>
<evidence type="ECO:0000256" key="11">
    <source>
        <dbReference type="ARBA" id="ARBA00047429"/>
    </source>
</evidence>
<comment type="subunit">
    <text evidence="2">Homodimer.</text>
</comment>
<dbReference type="GO" id="GO:0005737">
    <property type="term" value="C:cytoplasm"/>
    <property type="evidence" value="ECO:0007669"/>
    <property type="project" value="TreeGrafter"/>
</dbReference>
<comment type="caution">
    <text evidence="13">The sequence shown here is derived from an EMBL/GenBank/DDBJ whole genome shotgun (WGS) entry which is preliminary data.</text>
</comment>
<dbReference type="PANTHER" id="PTHR15104">
    <property type="entry name" value="DIHYDROPTERIDINE REDUCTASE"/>
    <property type="match status" value="1"/>
</dbReference>